<accession>A0A8G2E8A5</accession>
<dbReference type="PANTHER" id="PTHR42770">
    <property type="entry name" value="AMINO ACID TRANSPORTER-RELATED"/>
    <property type="match status" value="1"/>
</dbReference>
<name>A0A8G2E8A5_RAOPL</name>
<organism evidence="7 8">
    <name type="scientific">Raoultella planticola</name>
    <name type="common">Klebsiella planticola</name>
    <dbReference type="NCBI Taxonomy" id="575"/>
    <lineage>
        <taxon>Bacteria</taxon>
        <taxon>Pseudomonadati</taxon>
        <taxon>Pseudomonadota</taxon>
        <taxon>Gammaproteobacteria</taxon>
        <taxon>Enterobacterales</taxon>
        <taxon>Enterobacteriaceae</taxon>
        <taxon>Klebsiella/Raoultella group</taxon>
        <taxon>Raoultella</taxon>
    </lineage>
</organism>
<dbReference type="EMBL" id="FLAC01000032">
    <property type="protein sequence ID" value="SAQ11890.1"/>
    <property type="molecule type" value="Genomic_DNA"/>
</dbReference>
<sequence>MSLQTKEFIDLPAPIGKHKLTGQMGAISLALTVLAFSAPLTTVSGYIPVAMMFGGVSAPLMFLITTAIILLFAAGYISVIAMAKCPGDFYSFISFSLGKSVGLGAGLMASVSYFLILAGVASFFGVSAAELMKSIAGIQLPWYCYALICWAVVALFGYLHVELSAKVLSWVMLAEVIICLGFSGSVIGSGHIAIPVFSPFAASGLTADGVNAPFAILFAVSFFIGFEATSLFRDEVRSPEKTIPRATYGAIIFIGVIYTICAYALIAAYGPDVQTIAKNAPATMFSDALSKFISPRISLLVTLLVLTSSLASVLSVHNVLSRYLYNLGTDGALPQDLRKVHPRHSSPFVASLSVSGLTLLVMLPFILTGVQPDVLYGQLSGVGTAGIIMLMAVVCIASLSWYFRYGRPSNLSVLKLFVGPLISGIFFVGLTVLVSKNFDLLVGGKPGERQWMLFCLLGVMFIGMAMALYYKAKRPDVFARLGRSQH</sequence>
<feature type="transmembrane region" description="Helical" evidence="5">
    <location>
        <begin position="246"/>
        <end position="269"/>
    </location>
</feature>
<evidence type="ECO:0000259" key="6">
    <source>
        <dbReference type="Pfam" id="PF00324"/>
    </source>
</evidence>
<evidence type="ECO:0000313" key="8">
    <source>
        <dbReference type="Proteomes" id="UP000078124"/>
    </source>
</evidence>
<dbReference type="InterPro" id="IPR050367">
    <property type="entry name" value="APC_superfamily"/>
</dbReference>
<evidence type="ECO:0000313" key="7">
    <source>
        <dbReference type="EMBL" id="SAQ11890.1"/>
    </source>
</evidence>
<evidence type="ECO:0000256" key="4">
    <source>
        <dbReference type="ARBA" id="ARBA00023136"/>
    </source>
</evidence>
<feature type="transmembrane region" description="Helical" evidence="5">
    <location>
        <begin position="451"/>
        <end position="470"/>
    </location>
</feature>
<evidence type="ECO:0000256" key="3">
    <source>
        <dbReference type="ARBA" id="ARBA00022989"/>
    </source>
</evidence>
<dbReference type="GO" id="GO:0055085">
    <property type="term" value="P:transmembrane transport"/>
    <property type="evidence" value="ECO:0007669"/>
    <property type="project" value="InterPro"/>
</dbReference>
<feature type="transmembrane region" description="Helical" evidence="5">
    <location>
        <begin position="140"/>
        <end position="159"/>
    </location>
</feature>
<feature type="transmembrane region" description="Helical" evidence="5">
    <location>
        <begin position="103"/>
        <end position="128"/>
    </location>
</feature>
<keyword evidence="4 5" id="KW-0472">Membrane</keyword>
<feature type="transmembrane region" description="Helical" evidence="5">
    <location>
        <begin position="297"/>
        <end position="316"/>
    </location>
</feature>
<dbReference type="AlphaFoldDB" id="A0A8G2E8A5"/>
<dbReference type="PIRSF" id="PIRSF006060">
    <property type="entry name" value="AA_transporter"/>
    <property type="match status" value="1"/>
</dbReference>
<keyword evidence="3 5" id="KW-1133">Transmembrane helix</keyword>
<keyword evidence="2 5" id="KW-0812">Transmembrane</keyword>
<comment type="subcellular location">
    <subcellularLocation>
        <location evidence="1">Membrane</location>
        <topology evidence="1">Multi-pass membrane protein</topology>
    </subcellularLocation>
</comment>
<reference evidence="7 8" key="1">
    <citation type="submission" date="2016-05" db="EMBL/GenBank/DDBJ databases">
        <authorList>
            <consortium name="Pathogen Informatics"/>
        </authorList>
    </citation>
    <scope>NUCLEOTIDE SEQUENCE [LARGE SCALE GENOMIC DNA]</scope>
    <source>
        <strain evidence="7 8">2880STDY5682802</strain>
    </source>
</reference>
<dbReference type="RefSeq" id="WP_064386115.1">
    <property type="nucleotide sequence ID" value="NZ_FLAC01000032.1"/>
</dbReference>
<evidence type="ECO:0000256" key="2">
    <source>
        <dbReference type="ARBA" id="ARBA00022692"/>
    </source>
</evidence>
<feature type="transmembrane region" description="Helical" evidence="5">
    <location>
        <begin position="379"/>
        <end position="402"/>
    </location>
</feature>
<proteinExistence type="predicted"/>
<dbReference type="Gene3D" id="1.20.1740.10">
    <property type="entry name" value="Amino acid/polyamine transporter I"/>
    <property type="match status" value="1"/>
</dbReference>
<evidence type="ECO:0000256" key="5">
    <source>
        <dbReference type="SAM" id="Phobius"/>
    </source>
</evidence>
<dbReference type="InterPro" id="IPR004841">
    <property type="entry name" value="AA-permease/SLC12A_dom"/>
</dbReference>
<feature type="transmembrane region" description="Helical" evidence="5">
    <location>
        <begin position="60"/>
        <end position="83"/>
    </location>
</feature>
<feature type="transmembrane region" description="Helical" evidence="5">
    <location>
        <begin position="20"/>
        <end position="40"/>
    </location>
</feature>
<feature type="transmembrane region" description="Helical" evidence="5">
    <location>
        <begin position="348"/>
        <end position="367"/>
    </location>
</feature>
<protein>
    <submittedName>
        <fullName evidence="7">Amino acid permease</fullName>
    </submittedName>
</protein>
<feature type="transmembrane region" description="Helical" evidence="5">
    <location>
        <begin position="171"/>
        <end position="194"/>
    </location>
</feature>
<dbReference type="GO" id="GO:0016020">
    <property type="term" value="C:membrane"/>
    <property type="evidence" value="ECO:0007669"/>
    <property type="project" value="UniProtKB-SubCell"/>
</dbReference>
<feature type="transmembrane region" description="Helical" evidence="5">
    <location>
        <begin position="214"/>
        <end position="234"/>
    </location>
</feature>
<gene>
    <name evidence="7" type="primary">pheP_3</name>
    <name evidence="7" type="ORF">SAMEA2273876_05170</name>
</gene>
<evidence type="ECO:0000256" key="1">
    <source>
        <dbReference type="ARBA" id="ARBA00004141"/>
    </source>
</evidence>
<feature type="transmembrane region" description="Helical" evidence="5">
    <location>
        <begin position="414"/>
        <end position="435"/>
    </location>
</feature>
<comment type="caution">
    <text evidence="7">The sequence shown here is derived from an EMBL/GenBank/DDBJ whole genome shotgun (WGS) entry which is preliminary data.</text>
</comment>
<dbReference type="Pfam" id="PF00324">
    <property type="entry name" value="AA_permease"/>
    <property type="match status" value="1"/>
</dbReference>
<dbReference type="Proteomes" id="UP000078124">
    <property type="component" value="Unassembled WGS sequence"/>
</dbReference>
<feature type="domain" description="Amino acid permease/ SLC12A" evidence="6">
    <location>
        <begin position="43"/>
        <end position="466"/>
    </location>
</feature>
<dbReference type="PANTHER" id="PTHR42770:SF16">
    <property type="entry name" value="AMINO ACID PERMEASE"/>
    <property type="match status" value="1"/>
</dbReference>